<feature type="region of interest" description="Disordered" evidence="2">
    <location>
        <begin position="968"/>
        <end position="1066"/>
    </location>
</feature>
<dbReference type="Pfam" id="PF14555">
    <property type="entry name" value="UBA_4"/>
    <property type="match status" value="1"/>
</dbReference>
<dbReference type="EMBL" id="JAPDMQ010000034">
    <property type="protein sequence ID" value="KAK0539206.1"/>
    <property type="molecule type" value="Genomic_DNA"/>
</dbReference>
<evidence type="ECO:0008006" key="5">
    <source>
        <dbReference type="Google" id="ProtNLM"/>
    </source>
</evidence>
<name>A0AAN6GKR5_9BASI</name>
<feature type="compositionally biased region" description="Polar residues" evidence="2">
    <location>
        <begin position="225"/>
        <end position="244"/>
    </location>
</feature>
<feature type="region of interest" description="Disordered" evidence="2">
    <location>
        <begin position="126"/>
        <end position="271"/>
    </location>
</feature>
<dbReference type="Gene3D" id="3.90.70.10">
    <property type="entry name" value="Cysteine proteinases"/>
    <property type="match status" value="1"/>
</dbReference>
<dbReference type="Proteomes" id="UP001176521">
    <property type="component" value="Unassembled WGS sequence"/>
</dbReference>
<evidence type="ECO:0000256" key="2">
    <source>
        <dbReference type="SAM" id="MobiDB-lite"/>
    </source>
</evidence>
<comment type="caution">
    <text evidence="3">The sequence shown here is derived from an EMBL/GenBank/DDBJ whole genome shotgun (WGS) entry which is preliminary data.</text>
</comment>
<dbReference type="CDD" id="cd14273">
    <property type="entry name" value="UBA_TAP-C_like"/>
    <property type="match status" value="1"/>
</dbReference>
<protein>
    <recommendedName>
        <fullName evidence="5">UBA domain-containing protein</fullName>
    </recommendedName>
</protein>
<evidence type="ECO:0000256" key="1">
    <source>
        <dbReference type="SAM" id="Coils"/>
    </source>
</evidence>
<accession>A0AAN6GKR5</accession>
<dbReference type="PANTHER" id="PTHR39597:SF1">
    <property type="entry name" value="UBA DOMAIN-CONTAINING PROTEIN RUP1"/>
    <property type="match status" value="1"/>
</dbReference>
<dbReference type="AlphaFoldDB" id="A0AAN6GKR5"/>
<proteinExistence type="predicted"/>
<feature type="coiled-coil region" evidence="1">
    <location>
        <begin position="779"/>
        <end position="806"/>
    </location>
</feature>
<feature type="region of interest" description="Disordered" evidence="2">
    <location>
        <begin position="46"/>
        <end position="77"/>
    </location>
</feature>
<feature type="compositionally biased region" description="Basic and acidic residues" evidence="2">
    <location>
        <begin position="1040"/>
        <end position="1049"/>
    </location>
</feature>
<keyword evidence="1" id="KW-0175">Coiled coil</keyword>
<evidence type="ECO:0000313" key="4">
    <source>
        <dbReference type="Proteomes" id="UP001176521"/>
    </source>
</evidence>
<dbReference type="SMART" id="SM00726">
    <property type="entry name" value="UIM"/>
    <property type="match status" value="2"/>
</dbReference>
<dbReference type="PANTHER" id="PTHR39597">
    <property type="entry name" value="UBA DOMAIN-CONTAINING PROTEIN RUP1"/>
    <property type="match status" value="1"/>
</dbReference>
<feature type="region of interest" description="Disordered" evidence="2">
    <location>
        <begin position="284"/>
        <end position="324"/>
    </location>
</feature>
<reference evidence="3" key="1">
    <citation type="journal article" date="2023" name="PhytoFront">
        <title>Draft Genome Resources of Seven Strains of Tilletia horrida, Causal Agent of Kernel Smut of Rice.</title>
        <authorList>
            <person name="Khanal S."/>
            <person name="Antony Babu S."/>
            <person name="Zhou X.G."/>
        </authorList>
    </citation>
    <scope>NUCLEOTIDE SEQUENCE</scope>
    <source>
        <strain evidence="3">TX3</strain>
    </source>
</reference>
<dbReference type="InterPro" id="IPR055335">
    <property type="entry name" value="Ucp6/RUP1"/>
</dbReference>
<sequence length="1066" mass="114328">MDDNHAKIRSIVEICSCNEGTALRLLQAARFDVEAAIERYFTEGPSFEGANSITGGGSSSMRSPPAQAASALKKPSEHSNWIEPFFPADAEQAAINARAAEGAAGGGGAADSGGARAPDARQVKFHESSLNGGGGAGQNDDAPSSYAEASRRSGILTSLDNFGEEEAQHEFIAPWMPASLSESQQQRSQDSKWDSEGRVKRARPDMPPDPSDPSSSAAFQPNAGKRQQSQENDPMQLDSSQPSGHPSAFDQRFHSTNPTGYESEEEAAAAAGWAADLPIPLASSSTSTAMIPYGPDNFPRNRRPPSPPPRRDGPSTRALTSGEDYDLERALQASLEDQRGGGAMEEDDPELAAAIQASMTDAGMMDSWYSTGSAGFGSKCGGKDGRREAGKVPDHLAPLKWKEVEKSPPALAAPFESLKLFPLILHALYALAPVRRGFQEFEIERLSGVNDMTFFWTGIPAGKKSNAPGLGKWVSAEEREKADVVQRLQILFLFMDRTLRPVCMTGSILEVLPQSLMTLNSGQPDPADLATYTIASFFDAYRTAVRAVAGRHSEDQEEWIAQKMRIFDTGVSYGTPELAPPLPAEGKAEGDEGNPAPALVIPTPQRNPLTTVNCTHLEVKHTEIVNDMPAGVLAVLEDDAALVTVPADTLCVGIKRDWPQAGGEAGGSAKEKGKGKGKGKDDAVGLTPWRIDKHFYADPFLWERRRGVPHGQGPEEADRMEELKNRREEVTKRVQKRTWLAAPAGKDALALMNDALAYFEGAGQATDDAIRTQTCQEAAAKLRKMRDSLQDQLNVLDEVIAAEEAKIATSHSQRIEKFRQEYEGKPEWQTVRYDLRAILMRSGEVAWAYVQHRGQWFRVQDGHLHPTDESTALTDEGGAHEPGGGVFFLAYVRSDAVTATGGIGLAGLDAEYEERKKLGLAEDAEMRTVGELMEHGVEGPVEPPEPFADAIDTDNEEFQAMLLSLRSTDSPSAERFDPTSAVAGSQSSPRKRKPNVDERMSLGLGVGVGGGGGGGGGGSVGGSGGGGGGGAFVDVSGLLKQEHEQRRGDGSPSSIVAEIDFRDEQQ</sequence>
<evidence type="ECO:0000313" key="3">
    <source>
        <dbReference type="EMBL" id="KAK0539206.1"/>
    </source>
</evidence>
<feature type="compositionally biased region" description="Basic and acidic residues" evidence="2">
    <location>
        <begin position="189"/>
        <end position="206"/>
    </location>
</feature>
<organism evidence="3 4">
    <name type="scientific">Tilletia horrida</name>
    <dbReference type="NCBI Taxonomy" id="155126"/>
    <lineage>
        <taxon>Eukaryota</taxon>
        <taxon>Fungi</taxon>
        <taxon>Dikarya</taxon>
        <taxon>Basidiomycota</taxon>
        <taxon>Ustilaginomycotina</taxon>
        <taxon>Exobasidiomycetes</taxon>
        <taxon>Tilletiales</taxon>
        <taxon>Tilletiaceae</taxon>
        <taxon>Tilletia</taxon>
    </lineage>
</organism>
<feature type="region of interest" description="Disordered" evidence="2">
    <location>
        <begin position="659"/>
        <end position="684"/>
    </location>
</feature>
<feature type="compositionally biased region" description="Gly residues" evidence="2">
    <location>
        <begin position="1004"/>
        <end position="1031"/>
    </location>
</feature>
<dbReference type="InterPro" id="IPR003903">
    <property type="entry name" value="UIM_dom"/>
</dbReference>
<gene>
    <name evidence="3" type="ORF">OC842_001027</name>
</gene>
<feature type="compositionally biased region" description="Basic and acidic residues" evidence="2">
    <location>
        <begin position="669"/>
        <end position="683"/>
    </location>
</feature>
<keyword evidence="4" id="KW-1185">Reference proteome</keyword>